<evidence type="ECO:0000313" key="2">
    <source>
        <dbReference type="EMBL" id="AFZ84290.1"/>
    </source>
</evidence>
<protein>
    <submittedName>
        <fullName evidence="2">N-term colied_coil C-term wHTH, Ars-type Transcriptional regulator</fullName>
    </submittedName>
</protein>
<dbReference type="AlphaFoldDB" id="L0B8L1"/>
<dbReference type="InterPro" id="IPR036390">
    <property type="entry name" value="WH_DNA-bd_sf"/>
</dbReference>
<proteinExistence type="predicted"/>
<keyword evidence="1" id="KW-0175">Coiled coil</keyword>
<name>L0B8L1_9EURY</name>
<organism evidence="2">
    <name type="scientific">Thermococcus sp. AMT7</name>
    <dbReference type="NCBI Taxonomy" id="1197730"/>
    <lineage>
        <taxon>Archaea</taxon>
        <taxon>Methanobacteriati</taxon>
        <taxon>Methanobacteriota</taxon>
        <taxon>Thermococci</taxon>
        <taxon>Thermococcales</taxon>
        <taxon>Thermococcaceae</taxon>
        <taxon>Thermococcus</taxon>
    </lineage>
</organism>
<feature type="coiled-coil region" evidence="1">
    <location>
        <begin position="8"/>
        <end position="76"/>
    </location>
</feature>
<evidence type="ECO:0000256" key="1">
    <source>
        <dbReference type="SAM" id="Coils"/>
    </source>
</evidence>
<dbReference type="EMBL" id="JQ661332">
    <property type="protein sequence ID" value="AFZ84290.1"/>
    <property type="molecule type" value="Genomic_DNA"/>
</dbReference>
<accession>L0B8L1</accession>
<geneLocation type="plasmid" evidence="2">
    <name>pAMT7</name>
</geneLocation>
<dbReference type="SUPFAM" id="SSF46785">
    <property type="entry name" value="Winged helix' DNA-binding domain"/>
    <property type="match status" value="1"/>
</dbReference>
<dbReference type="InterPro" id="IPR036388">
    <property type="entry name" value="WH-like_DNA-bd_sf"/>
</dbReference>
<dbReference type="Gene3D" id="1.10.10.10">
    <property type="entry name" value="Winged helix-like DNA-binding domain superfamily/Winged helix DNA-binding domain"/>
    <property type="match status" value="1"/>
</dbReference>
<gene>
    <name evidence="2" type="ORF">a7-2</name>
</gene>
<sequence length="155" mass="17974">MGLRSWLLGDYAKRLGDLEGEVKDLRQKVDDLARGYQDILKELLQLQKGLEAKADKKETERELESLSRLVMAVYDKIKELETVNQLSLGESLDKNEEELLVLDYLRQGYGSPSELLSRLKFGNKKLYAILKRLEAKGKVRKVRKGRRVYYVLVEE</sequence>
<keyword evidence="2" id="KW-0614">Plasmid</keyword>
<reference evidence="2" key="1">
    <citation type="journal article" date="2013" name="PLoS ONE">
        <title>Insights into dynamics of mobile genetic elements in hyperthermophilic environments from five new thermococcus plasmids.</title>
        <authorList>
            <person name="Krupovic M."/>
            <person name="Gonnet M."/>
            <person name="Hania W.B."/>
            <person name="Forterre P."/>
            <person name="Erauso G."/>
        </authorList>
    </citation>
    <scope>NUCLEOTIDE SEQUENCE</scope>
    <source>
        <plasmid evidence="2">pAMT7</plasmid>
    </source>
</reference>